<name>A0A183SQJ1_SCHSO</name>
<organism evidence="3">
    <name type="scientific">Schistocephalus solidus</name>
    <name type="common">Tapeworm</name>
    <dbReference type="NCBI Taxonomy" id="70667"/>
    <lineage>
        <taxon>Eukaryota</taxon>
        <taxon>Metazoa</taxon>
        <taxon>Spiralia</taxon>
        <taxon>Lophotrochozoa</taxon>
        <taxon>Platyhelminthes</taxon>
        <taxon>Cestoda</taxon>
        <taxon>Eucestoda</taxon>
        <taxon>Diphyllobothriidea</taxon>
        <taxon>Diphyllobothriidae</taxon>
        <taxon>Schistocephalus</taxon>
    </lineage>
</organism>
<sequence length="104" mass="12170">MKLDNGVAQWISKASQAFDELQASMWNHNGIHLNTKLKKYKVVILTTLPDEAETLTARKLNYFHLSCVRRLLKLSYQDMKPDKEVLEQTRIFSTHAMPRQVQLR</sequence>
<evidence type="ECO:0000313" key="3">
    <source>
        <dbReference type="WBParaSite" id="SSLN_0000669501-mRNA-1"/>
    </source>
</evidence>
<reference evidence="3" key="1">
    <citation type="submission" date="2016-06" db="UniProtKB">
        <authorList>
            <consortium name="WormBaseParasite"/>
        </authorList>
    </citation>
    <scope>IDENTIFICATION</scope>
</reference>
<evidence type="ECO:0000313" key="1">
    <source>
        <dbReference type="EMBL" id="VDL92874.1"/>
    </source>
</evidence>
<evidence type="ECO:0000313" key="2">
    <source>
        <dbReference type="Proteomes" id="UP000275846"/>
    </source>
</evidence>
<gene>
    <name evidence="1" type="ORF">SSLN_LOCUS6489</name>
</gene>
<dbReference type="EMBL" id="UYSU01033709">
    <property type="protein sequence ID" value="VDL92874.1"/>
    <property type="molecule type" value="Genomic_DNA"/>
</dbReference>
<reference evidence="1 2" key="2">
    <citation type="submission" date="2018-11" db="EMBL/GenBank/DDBJ databases">
        <authorList>
            <consortium name="Pathogen Informatics"/>
        </authorList>
    </citation>
    <scope>NUCLEOTIDE SEQUENCE [LARGE SCALE GENOMIC DNA]</scope>
    <source>
        <strain evidence="1 2">NST_G2</strain>
    </source>
</reference>
<proteinExistence type="predicted"/>
<dbReference type="WBParaSite" id="SSLN_0000669501-mRNA-1">
    <property type="protein sequence ID" value="SSLN_0000669501-mRNA-1"/>
    <property type="gene ID" value="SSLN_0000669501"/>
</dbReference>
<accession>A0A183SQJ1</accession>
<protein>
    <submittedName>
        <fullName evidence="3">DHC_N2 domain-containing protein</fullName>
    </submittedName>
</protein>
<keyword evidence="2" id="KW-1185">Reference proteome</keyword>
<dbReference type="Proteomes" id="UP000275846">
    <property type="component" value="Unassembled WGS sequence"/>
</dbReference>
<dbReference type="OrthoDB" id="425014at2759"/>
<dbReference type="AlphaFoldDB" id="A0A183SQJ1"/>